<accession>A0A1M7YCL9</accession>
<evidence type="ECO:0000256" key="6">
    <source>
        <dbReference type="ARBA" id="ARBA00022833"/>
    </source>
</evidence>
<dbReference type="OrthoDB" id="5443984at2"/>
<dbReference type="Pfam" id="PF01546">
    <property type="entry name" value="Peptidase_M20"/>
    <property type="match status" value="1"/>
</dbReference>
<protein>
    <submittedName>
        <fullName evidence="9">Acetylornithine deacetylase</fullName>
    </submittedName>
</protein>
<keyword evidence="10" id="KW-1185">Reference proteome</keyword>
<dbReference type="GO" id="GO:0046872">
    <property type="term" value="F:metal ion binding"/>
    <property type="evidence" value="ECO:0007669"/>
    <property type="project" value="UniProtKB-KW"/>
</dbReference>
<organism evidence="9 10">
    <name type="scientific">Desulfopila aestuarii DSM 18488</name>
    <dbReference type="NCBI Taxonomy" id="1121416"/>
    <lineage>
        <taxon>Bacteria</taxon>
        <taxon>Pseudomonadati</taxon>
        <taxon>Thermodesulfobacteriota</taxon>
        <taxon>Desulfobulbia</taxon>
        <taxon>Desulfobulbales</taxon>
        <taxon>Desulfocapsaceae</taxon>
        <taxon>Desulfopila</taxon>
    </lineage>
</organism>
<reference evidence="9 10" key="1">
    <citation type="submission" date="2016-12" db="EMBL/GenBank/DDBJ databases">
        <authorList>
            <person name="Song W.-J."/>
            <person name="Kurnit D.M."/>
        </authorList>
    </citation>
    <scope>NUCLEOTIDE SEQUENCE [LARGE SCALE GENOMIC DNA]</scope>
    <source>
        <strain evidence="9 10">DSM 18488</strain>
    </source>
</reference>
<feature type="domain" description="Peptidase M20 dimerisation" evidence="8">
    <location>
        <begin position="205"/>
        <end position="315"/>
    </location>
</feature>
<comment type="cofactor">
    <cofactor evidence="2">
        <name>Zn(2+)</name>
        <dbReference type="ChEBI" id="CHEBI:29105"/>
    </cofactor>
</comment>
<evidence type="ECO:0000256" key="7">
    <source>
        <dbReference type="ARBA" id="ARBA00023285"/>
    </source>
</evidence>
<dbReference type="SUPFAM" id="SSF53187">
    <property type="entry name" value="Zn-dependent exopeptidases"/>
    <property type="match status" value="1"/>
</dbReference>
<dbReference type="InterPro" id="IPR050072">
    <property type="entry name" value="Peptidase_M20A"/>
</dbReference>
<comment type="similarity">
    <text evidence="3">Belongs to the peptidase M20A family.</text>
</comment>
<dbReference type="NCBIfam" id="TIGR01910">
    <property type="entry name" value="DapE-ArgE"/>
    <property type="match status" value="1"/>
</dbReference>
<evidence type="ECO:0000256" key="2">
    <source>
        <dbReference type="ARBA" id="ARBA00001947"/>
    </source>
</evidence>
<keyword evidence="6" id="KW-0862">Zinc</keyword>
<dbReference type="InterPro" id="IPR011650">
    <property type="entry name" value="Peptidase_M20_dimer"/>
</dbReference>
<dbReference type="PANTHER" id="PTHR43808">
    <property type="entry name" value="ACETYLORNITHINE DEACETYLASE"/>
    <property type="match status" value="1"/>
</dbReference>
<dbReference type="NCBIfam" id="NF005306">
    <property type="entry name" value="PRK06837.1"/>
    <property type="match status" value="1"/>
</dbReference>
<dbReference type="SUPFAM" id="SSF55031">
    <property type="entry name" value="Bacterial exopeptidase dimerisation domain"/>
    <property type="match status" value="1"/>
</dbReference>
<evidence type="ECO:0000256" key="1">
    <source>
        <dbReference type="ARBA" id="ARBA00001941"/>
    </source>
</evidence>
<evidence type="ECO:0000259" key="8">
    <source>
        <dbReference type="Pfam" id="PF07687"/>
    </source>
</evidence>
<gene>
    <name evidence="9" type="ORF">SAMN02745220_03372</name>
</gene>
<keyword evidence="7" id="KW-0170">Cobalt</keyword>
<dbReference type="Pfam" id="PF07687">
    <property type="entry name" value="M20_dimer"/>
    <property type="match status" value="1"/>
</dbReference>
<dbReference type="InterPro" id="IPR010182">
    <property type="entry name" value="ArgE/DapE"/>
</dbReference>
<dbReference type="RefSeq" id="WP_073614838.1">
    <property type="nucleotide sequence ID" value="NZ_FRFE01000018.1"/>
</dbReference>
<evidence type="ECO:0000256" key="3">
    <source>
        <dbReference type="ARBA" id="ARBA00006247"/>
    </source>
</evidence>
<dbReference type="Proteomes" id="UP000184603">
    <property type="component" value="Unassembled WGS sequence"/>
</dbReference>
<proteinExistence type="inferred from homology"/>
<dbReference type="InterPro" id="IPR036264">
    <property type="entry name" value="Bact_exopeptidase_dim_dom"/>
</dbReference>
<dbReference type="InterPro" id="IPR002933">
    <property type="entry name" value="Peptidase_M20"/>
</dbReference>
<dbReference type="Gene3D" id="3.40.630.10">
    <property type="entry name" value="Zn peptidases"/>
    <property type="match status" value="1"/>
</dbReference>
<dbReference type="PANTHER" id="PTHR43808:SF25">
    <property type="entry name" value="PEPTIDASE M20 DIMERISATION DOMAIN-CONTAINING PROTEIN"/>
    <property type="match status" value="1"/>
</dbReference>
<evidence type="ECO:0000313" key="10">
    <source>
        <dbReference type="Proteomes" id="UP000184603"/>
    </source>
</evidence>
<keyword evidence="4" id="KW-0479">Metal-binding</keyword>
<comment type="cofactor">
    <cofactor evidence="1">
        <name>Co(2+)</name>
        <dbReference type="ChEBI" id="CHEBI:48828"/>
    </cofactor>
</comment>
<evidence type="ECO:0000313" key="9">
    <source>
        <dbReference type="EMBL" id="SHO50353.1"/>
    </source>
</evidence>
<dbReference type="Gene3D" id="3.30.70.360">
    <property type="match status" value="1"/>
</dbReference>
<sequence>MTAQEKRILEIVTGLSDDIFDFTSRLVAQPSTLGNEAGAVAVMNSELQKLDFTTSLIPLESEDVLSHPGYASVPWSISGRNNVVGTMPAVANGGRSALLNGHLDVVSAGNGALWRHDPFTPTEADGWLYGRGAGDMKSGIAAMTYAAHAIRKAGFGLAAPLTIAAVIEEECSGNGAIATLAAGYDAEAVLIPEPFGPTILTDQLGVMWFKVHLAGRPTHVLQAGSGVNAIEKCYPLILALREFEEELNHDRVPLAYRNTHHPINLNIGIIEGGDWPSTVAAEATFHGRLSFFPGTDYTDIRNRLEATILRAAEKDEWLRRNLPEVDFYGFRSEGHSLPSDLPAFQVLDGCHHDITGIAAERYISTCTTDLRAYHFYGKGQATCFGPVAENIHGTDERVHLESVLHVAKTYALFLARWCHLVE</sequence>
<evidence type="ECO:0000256" key="5">
    <source>
        <dbReference type="ARBA" id="ARBA00022801"/>
    </source>
</evidence>
<dbReference type="GO" id="GO:0016787">
    <property type="term" value="F:hydrolase activity"/>
    <property type="evidence" value="ECO:0007669"/>
    <property type="project" value="UniProtKB-KW"/>
</dbReference>
<dbReference type="STRING" id="1121416.SAMN02745220_03372"/>
<keyword evidence="5" id="KW-0378">Hydrolase</keyword>
<name>A0A1M7YCL9_9BACT</name>
<dbReference type="AlphaFoldDB" id="A0A1M7YCL9"/>
<dbReference type="EMBL" id="FRFE01000018">
    <property type="protein sequence ID" value="SHO50353.1"/>
    <property type="molecule type" value="Genomic_DNA"/>
</dbReference>
<evidence type="ECO:0000256" key="4">
    <source>
        <dbReference type="ARBA" id="ARBA00022723"/>
    </source>
</evidence>